<evidence type="ECO:0000313" key="2">
    <source>
        <dbReference type="Proteomes" id="UP000283509"/>
    </source>
</evidence>
<dbReference type="Pfam" id="PF13620">
    <property type="entry name" value="CarboxypepD_reg"/>
    <property type="match status" value="1"/>
</dbReference>
<dbReference type="GO" id="GO:0005615">
    <property type="term" value="C:extracellular space"/>
    <property type="evidence" value="ECO:0007669"/>
    <property type="project" value="TreeGrafter"/>
</dbReference>
<dbReference type="PANTHER" id="PTHR11532">
    <property type="entry name" value="PROTEASE M14 CARBOXYPEPTIDASE"/>
    <property type="match status" value="1"/>
</dbReference>
<dbReference type="FunFam" id="2.60.40.1120:FF:000019">
    <property type="entry name" value="Carboxypeptidase D"/>
    <property type="match status" value="1"/>
</dbReference>
<name>A0A3R7STB3_PENVA</name>
<organism evidence="1 2">
    <name type="scientific">Penaeus vannamei</name>
    <name type="common">Whiteleg shrimp</name>
    <name type="synonym">Litopenaeus vannamei</name>
    <dbReference type="NCBI Taxonomy" id="6689"/>
    <lineage>
        <taxon>Eukaryota</taxon>
        <taxon>Metazoa</taxon>
        <taxon>Ecdysozoa</taxon>
        <taxon>Arthropoda</taxon>
        <taxon>Crustacea</taxon>
        <taxon>Multicrustacea</taxon>
        <taxon>Malacostraca</taxon>
        <taxon>Eumalacostraca</taxon>
        <taxon>Eucarida</taxon>
        <taxon>Decapoda</taxon>
        <taxon>Dendrobranchiata</taxon>
        <taxon>Penaeoidea</taxon>
        <taxon>Penaeidae</taxon>
        <taxon>Penaeus</taxon>
    </lineage>
</organism>
<dbReference type="Proteomes" id="UP000283509">
    <property type="component" value="Unassembled WGS sequence"/>
</dbReference>
<reference evidence="1 2" key="2">
    <citation type="submission" date="2019-01" db="EMBL/GenBank/DDBJ databases">
        <title>The decoding of complex shrimp genome reveals the adaptation for benthos swimmer, frequently molting mechanism and breeding impact on genome.</title>
        <authorList>
            <person name="Sun Y."/>
            <person name="Gao Y."/>
            <person name="Yu Y."/>
        </authorList>
    </citation>
    <scope>NUCLEOTIDE SEQUENCE [LARGE SCALE GENOMIC DNA]</scope>
    <source>
        <tissue evidence="1">Muscle</tissue>
    </source>
</reference>
<dbReference type="STRING" id="6689.A0A3R7STB3"/>
<gene>
    <name evidence="1" type="ORF">C7M84_007422</name>
</gene>
<dbReference type="EMBL" id="QCYY01001938">
    <property type="protein sequence ID" value="ROT74091.1"/>
    <property type="molecule type" value="Genomic_DNA"/>
</dbReference>
<dbReference type="GO" id="GO:0006518">
    <property type="term" value="P:peptide metabolic process"/>
    <property type="evidence" value="ECO:0007669"/>
    <property type="project" value="TreeGrafter"/>
</dbReference>
<dbReference type="Gene3D" id="2.60.40.1120">
    <property type="entry name" value="Carboxypeptidase-like, regulatory domain"/>
    <property type="match status" value="1"/>
</dbReference>
<evidence type="ECO:0008006" key="3">
    <source>
        <dbReference type="Google" id="ProtNLM"/>
    </source>
</evidence>
<sequence>MQDFNYLSSNDLEVTLEIGCNKYPPATALYQEWLDNKDAMMEYMWQSHLGVKGVVRDSLTGQGVPNAVIHAKNVTRVNDTHVRDDHINHDVTSVHEGDYWRLLTPGTYELTAEAEGYLPLTHTVTVTNPRHSEAVRRDFDLTPIPEALVPQAQDVYEDYPMPQEELPLEEEILGRLRSFNRLRY</sequence>
<dbReference type="GO" id="GO:0004181">
    <property type="term" value="F:metallocarboxypeptidase activity"/>
    <property type="evidence" value="ECO:0007669"/>
    <property type="project" value="TreeGrafter"/>
</dbReference>
<dbReference type="SUPFAM" id="SSF53187">
    <property type="entry name" value="Zn-dependent exopeptidases"/>
    <property type="match status" value="1"/>
</dbReference>
<dbReference type="OrthoDB" id="10249045at2759"/>
<dbReference type="InterPro" id="IPR050753">
    <property type="entry name" value="Peptidase_M14_domain"/>
</dbReference>
<dbReference type="Gene3D" id="3.40.630.10">
    <property type="entry name" value="Zn peptidases"/>
    <property type="match status" value="1"/>
</dbReference>
<dbReference type="SUPFAM" id="SSF49464">
    <property type="entry name" value="Carboxypeptidase regulatory domain-like"/>
    <property type="match status" value="1"/>
</dbReference>
<reference evidence="1 2" key="1">
    <citation type="submission" date="2018-04" db="EMBL/GenBank/DDBJ databases">
        <authorList>
            <person name="Zhang X."/>
            <person name="Yuan J."/>
            <person name="Li F."/>
            <person name="Xiang J."/>
        </authorList>
    </citation>
    <scope>NUCLEOTIDE SEQUENCE [LARGE SCALE GENOMIC DNA]</scope>
    <source>
        <tissue evidence="1">Muscle</tissue>
    </source>
</reference>
<protein>
    <recommendedName>
        <fullName evidence="3">Carboxypeptidase E-like</fullName>
    </recommendedName>
</protein>
<keyword evidence="2" id="KW-1185">Reference proteome</keyword>
<accession>A0A3R7STB3</accession>
<comment type="caution">
    <text evidence="1">The sequence shown here is derived from an EMBL/GenBank/DDBJ whole genome shotgun (WGS) entry which is preliminary data.</text>
</comment>
<dbReference type="GO" id="GO:0016485">
    <property type="term" value="P:protein processing"/>
    <property type="evidence" value="ECO:0007669"/>
    <property type="project" value="TreeGrafter"/>
</dbReference>
<dbReference type="CDD" id="cd11308">
    <property type="entry name" value="Peptidase_M14NE-CP-C_like"/>
    <property type="match status" value="1"/>
</dbReference>
<dbReference type="AlphaFoldDB" id="A0A3R7STB3"/>
<dbReference type="PANTHER" id="PTHR11532:SF93">
    <property type="entry name" value="CARBOXYPEPTIDASE E"/>
    <property type="match status" value="1"/>
</dbReference>
<dbReference type="InterPro" id="IPR008969">
    <property type="entry name" value="CarboxyPept-like_regulatory"/>
</dbReference>
<evidence type="ECO:0000313" key="1">
    <source>
        <dbReference type="EMBL" id="ROT74091.1"/>
    </source>
</evidence>
<proteinExistence type="predicted"/>